<dbReference type="EMBL" id="BART01003620">
    <property type="protein sequence ID" value="GAG59122.1"/>
    <property type="molecule type" value="Genomic_DNA"/>
</dbReference>
<organism evidence="2">
    <name type="scientific">marine sediment metagenome</name>
    <dbReference type="NCBI Taxonomy" id="412755"/>
    <lineage>
        <taxon>unclassified sequences</taxon>
        <taxon>metagenomes</taxon>
        <taxon>ecological metagenomes</taxon>
    </lineage>
</organism>
<feature type="transmembrane region" description="Helical" evidence="1">
    <location>
        <begin position="83"/>
        <end position="102"/>
    </location>
</feature>
<evidence type="ECO:0000313" key="2">
    <source>
        <dbReference type="EMBL" id="GAG59122.1"/>
    </source>
</evidence>
<keyword evidence="1" id="KW-1133">Transmembrane helix</keyword>
<dbReference type="AlphaFoldDB" id="X0ZM10"/>
<feature type="transmembrane region" description="Helical" evidence="1">
    <location>
        <begin position="12"/>
        <end position="36"/>
    </location>
</feature>
<evidence type="ECO:0000256" key="1">
    <source>
        <dbReference type="SAM" id="Phobius"/>
    </source>
</evidence>
<feature type="transmembrane region" description="Helical" evidence="1">
    <location>
        <begin position="108"/>
        <end position="128"/>
    </location>
</feature>
<reference evidence="2" key="1">
    <citation type="journal article" date="2014" name="Front. Microbiol.">
        <title>High frequency of phylogenetically diverse reductive dehalogenase-homologous genes in deep subseafloor sedimentary metagenomes.</title>
        <authorList>
            <person name="Kawai M."/>
            <person name="Futagami T."/>
            <person name="Toyoda A."/>
            <person name="Takaki Y."/>
            <person name="Nishi S."/>
            <person name="Hori S."/>
            <person name="Arai W."/>
            <person name="Tsubouchi T."/>
            <person name="Morono Y."/>
            <person name="Uchiyama I."/>
            <person name="Ito T."/>
            <person name="Fujiyama A."/>
            <person name="Inagaki F."/>
            <person name="Takami H."/>
        </authorList>
    </citation>
    <scope>NUCLEOTIDE SEQUENCE</scope>
    <source>
        <strain evidence="2">Expedition CK06-06</strain>
    </source>
</reference>
<feature type="transmembrane region" description="Helical" evidence="1">
    <location>
        <begin position="48"/>
        <end position="71"/>
    </location>
</feature>
<keyword evidence="1" id="KW-0472">Membrane</keyword>
<accession>X0ZM10</accession>
<protein>
    <submittedName>
        <fullName evidence="2">Uncharacterized protein</fullName>
    </submittedName>
</protein>
<name>X0ZM10_9ZZZZ</name>
<gene>
    <name evidence="2" type="ORF">S01H4_09805</name>
</gene>
<sequence length="141" mass="15778">MASMGPNIIYALLWAYIPSANLDIAGTSIFGIFLPIDPSSVFYGFHILNPLVLLWAPVNGFFNILFAVQVIRYIQDKTSMKKTIIAGVLTFTIPLYQAFLFLPHLLMIGHPYFIGPIPIQLIVGILIARKYSPKPADKPWD</sequence>
<comment type="caution">
    <text evidence="2">The sequence shown here is derived from an EMBL/GenBank/DDBJ whole genome shotgun (WGS) entry which is preliminary data.</text>
</comment>
<keyword evidence="1" id="KW-0812">Transmembrane</keyword>
<proteinExistence type="predicted"/>